<proteinExistence type="predicted"/>
<evidence type="ECO:0000313" key="1">
    <source>
        <dbReference type="EMBL" id="PKK74703.1"/>
    </source>
</evidence>
<comment type="caution">
    <text evidence="1">The sequence shown here is derived from an EMBL/GenBank/DDBJ whole genome shotgun (WGS) entry which is preliminary data.</text>
</comment>
<reference evidence="1 2" key="1">
    <citation type="submission" date="2016-04" db="EMBL/GenBank/DDBJ databases">
        <title>Genome analyses suggest a sexual origin of heterokaryosis in a supposedly ancient asexual fungus.</title>
        <authorList>
            <person name="Ropars J."/>
            <person name="Sedzielewska K."/>
            <person name="Noel J."/>
            <person name="Charron P."/>
            <person name="Farinelli L."/>
            <person name="Marton T."/>
            <person name="Kruger M."/>
            <person name="Pelin A."/>
            <person name="Brachmann A."/>
            <person name="Corradi N."/>
        </authorList>
    </citation>
    <scope>NUCLEOTIDE SEQUENCE [LARGE SCALE GENOMIC DNA]</scope>
    <source>
        <strain evidence="1 2">C2</strain>
    </source>
</reference>
<protein>
    <submittedName>
        <fullName evidence="1">Uncharacterized protein</fullName>
    </submittedName>
</protein>
<evidence type="ECO:0000313" key="2">
    <source>
        <dbReference type="Proteomes" id="UP000233469"/>
    </source>
</evidence>
<dbReference type="VEuPathDB" id="FungiDB:FUN_006975"/>
<accession>A0A2N1NLG6</accession>
<dbReference type="Proteomes" id="UP000233469">
    <property type="component" value="Unassembled WGS sequence"/>
</dbReference>
<dbReference type="EMBL" id="LLXL01000287">
    <property type="protein sequence ID" value="PKK74703.1"/>
    <property type="molecule type" value="Genomic_DNA"/>
</dbReference>
<gene>
    <name evidence="1" type="ORF">RhiirC2_738250</name>
</gene>
<name>A0A2N1NLG6_9GLOM</name>
<reference evidence="1 2" key="2">
    <citation type="submission" date="2017-10" db="EMBL/GenBank/DDBJ databases">
        <title>Extensive intraspecific genome diversity in a model arbuscular mycorrhizal fungus.</title>
        <authorList>
            <person name="Chen E.C.H."/>
            <person name="Morin E."/>
            <person name="Baudet D."/>
            <person name="Noel J."/>
            <person name="Ndikumana S."/>
            <person name="Charron P."/>
            <person name="St-Onge C."/>
            <person name="Giorgi J."/>
            <person name="Grigoriev I.V."/>
            <person name="Roux C."/>
            <person name="Martin F.M."/>
            <person name="Corradi N."/>
        </authorList>
    </citation>
    <scope>NUCLEOTIDE SEQUENCE [LARGE SCALE GENOMIC DNA]</scope>
    <source>
        <strain evidence="1 2">C2</strain>
    </source>
</reference>
<dbReference type="AlphaFoldDB" id="A0A2N1NLG6"/>
<organism evidence="1 2">
    <name type="scientific">Rhizophagus irregularis</name>
    <dbReference type="NCBI Taxonomy" id="588596"/>
    <lineage>
        <taxon>Eukaryota</taxon>
        <taxon>Fungi</taxon>
        <taxon>Fungi incertae sedis</taxon>
        <taxon>Mucoromycota</taxon>
        <taxon>Glomeromycotina</taxon>
        <taxon>Glomeromycetes</taxon>
        <taxon>Glomerales</taxon>
        <taxon>Glomeraceae</taxon>
        <taxon>Rhizophagus</taxon>
    </lineage>
</organism>
<sequence>MANIIKCFRFLKFNIHNYNQIANYVNNIGKKPGQLRIYSFIKKLNYFPLGVLYLHSANLVRNNENFFPMKKVCVIFVEKSFN</sequence>